<comment type="caution">
    <text evidence="7">The sequence shown here is derived from an EMBL/GenBank/DDBJ whole genome shotgun (WGS) entry which is preliminary data.</text>
</comment>
<feature type="non-terminal residue" evidence="7">
    <location>
        <position position="1"/>
    </location>
</feature>
<proteinExistence type="inferred from homology"/>
<dbReference type="GO" id="GO:0016281">
    <property type="term" value="C:eukaryotic translation initiation factor 4F complex"/>
    <property type="evidence" value="ECO:0007669"/>
    <property type="project" value="TreeGrafter"/>
</dbReference>
<feature type="region of interest" description="Disordered" evidence="6">
    <location>
        <begin position="1"/>
        <end position="33"/>
    </location>
</feature>
<dbReference type="GO" id="GO:0003743">
    <property type="term" value="F:translation initiation factor activity"/>
    <property type="evidence" value="ECO:0007669"/>
    <property type="project" value="UniProtKB-KW"/>
</dbReference>
<protein>
    <submittedName>
        <fullName evidence="7">2769_t:CDS:1</fullName>
    </submittedName>
</protein>
<gene>
    <name evidence="7" type="ORF">ALEPTO_LOCUS6096</name>
</gene>
<dbReference type="GO" id="GO:0006417">
    <property type="term" value="P:regulation of translation"/>
    <property type="evidence" value="ECO:0007669"/>
    <property type="project" value="UniProtKB-KW"/>
</dbReference>
<organism evidence="7 8">
    <name type="scientific">Ambispora leptoticha</name>
    <dbReference type="NCBI Taxonomy" id="144679"/>
    <lineage>
        <taxon>Eukaryota</taxon>
        <taxon>Fungi</taxon>
        <taxon>Fungi incertae sedis</taxon>
        <taxon>Mucoromycota</taxon>
        <taxon>Glomeromycotina</taxon>
        <taxon>Glomeromycetes</taxon>
        <taxon>Archaeosporales</taxon>
        <taxon>Ambisporaceae</taxon>
        <taxon>Ambispora</taxon>
    </lineage>
</organism>
<dbReference type="Pfam" id="PF01652">
    <property type="entry name" value="IF4E"/>
    <property type="match status" value="1"/>
</dbReference>
<evidence type="ECO:0000256" key="4">
    <source>
        <dbReference type="ARBA" id="ARBA00022917"/>
    </source>
</evidence>
<dbReference type="EMBL" id="CAJVPS010001960">
    <property type="protein sequence ID" value="CAG8555708.1"/>
    <property type="molecule type" value="Genomic_DNA"/>
</dbReference>
<keyword evidence="8" id="KW-1185">Reference proteome</keyword>
<dbReference type="AlphaFoldDB" id="A0A9N9B7A7"/>
<keyword evidence="4 5" id="KW-0648">Protein biosynthesis</keyword>
<evidence type="ECO:0000256" key="2">
    <source>
        <dbReference type="ARBA" id="ARBA00022845"/>
    </source>
</evidence>
<evidence type="ECO:0000313" key="7">
    <source>
        <dbReference type="EMBL" id="CAG8555708.1"/>
    </source>
</evidence>
<dbReference type="PANTHER" id="PTHR11960">
    <property type="entry name" value="EUKARYOTIC TRANSLATION INITIATION FACTOR 4E RELATED"/>
    <property type="match status" value="1"/>
</dbReference>
<name>A0A9N9B7A7_9GLOM</name>
<sequence>MSFNTTTLPSNSNSSRTQPIRRNPPNPPFKKFSTRTTNNFNINGIISPVSSPVIKLVNSPGSVVMDSDLQKKVDDDAKSLINDDNLINSKPFPLTNAWTFYLDKFVPNASPEEYQENLKSLGTVKTVQNFWSLYHYIPGPETLQLKNSLHFMKG</sequence>
<evidence type="ECO:0000256" key="5">
    <source>
        <dbReference type="RuleBase" id="RU004374"/>
    </source>
</evidence>
<evidence type="ECO:0000313" key="8">
    <source>
        <dbReference type="Proteomes" id="UP000789508"/>
    </source>
</evidence>
<keyword evidence="1 5" id="KW-0396">Initiation factor</keyword>
<keyword evidence="3 5" id="KW-0694">RNA-binding</keyword>
<dbReference type="Gene3D" id="3.30.760.10">
    <property type="entry name" value="RNA Cap, Translation Initiation Factor Eif4e"/>
    <property type="match status" value="1"/>
</dbReference>
<dbReference type="SUPFAM" id="SSF55418">
    <property type="entry name" value="eIF4e-like"/>
    <property type="match status" value="1"/>
</dbReference>
<evidence type="ECO:0000256" key="6">
    <source>
        <dbReference type="SAM" id="MobiDB-lite"/>
    </source>
</evidence>
<comment type="similarity">
    <text evidence="5">Belongs to the eukaryotic initiation factor 4E family.</text>
</comment>
<dbReference type="GO" id="GO:0000340">
    <property type="term" value="F:RNA 7-methylguanosine cap binding"/>
    <property type="evidence" value="ECO:0007669"/>
    <property type="project" value="TreeGrafter"/>
</dbReference>
<keyword evidence="2" id="KW-0810">Translation regulation</keyword>
<evidence type="ECO:0000256" key="3">
    <source>
        <dbReference type="ARBA" id="ARBA00022884"/>
    </source>
</evidence>
<evidence type="ECO:0000256" key="1">
    <source>
        <dbReference type="ARBA" id="ARBA00022540"/>
    </source>
</evidence>
<reference evidence="7" key="1">
    <citation type="submission" date="2021-06" db="EMBL/GenBank/DDBJ databases">
        <authorList>
            <person name="Kallberg Y."/>
            <person name="Tangrot J."/>
            <person name="Rosling A."/>
        </authorList>
    </citation>
    <scope>NUCLEOTIDE SEQUENCE</scope>
    <source>
        <strain evidence="7">FL130A</strain>
    </source>
</reference>
<feature type="compositionally biased region" description="Low complexity" evidence="6">
    <location>
        <begin position="1"/>
        <end position="15"/>
    </location>
</feature>
<accession>A0A9N9B7A7</accession>
<dbReference type="InterPro" id="IPR001040">
    <property type="entry name" value="TIF_eIF_4E"/>
</dbReference>
<dbReference type="InterPro" id="IPR023398">
    <property type="entry name" value="TIF_eIF4e-like"/>
</dbReference>
<dbReference type="OrthoDB" id="2391698at2759"/>
<dbReference type="PANTHER" id="PTHR11960:SF66">
    <property type="entry name" value="EUKARYOTIC TRANSLATION INITIATION FACTOR 4E TYPE 3"/>
    <property type="match status" value="1"/>
</dbReference>
<dbReference type="Proteomes" id="UP000789508">
    <property type="component" value="Unassembled WGS sequence"/>
</dbReference>